<dbReference type="SUPFAM" id="SSF110997">
    <property type="entry name" value="Sporulation related repeat"/>
    <property type="match status" value="1"/>
</dbReference>
<evidence type="ECO:0000313" key="3">
    <source>
        <dbReference type="EMBL" id="SUJ15392.1"/>
    </source>
</evidence>
<accession>A0A380C9V2</accession>
<feature type="chain" id="PRO_5017037356" evidence="1">
    <location>
        <begin position="22"/>
        <end position="153"/>
    </location>
</feature>
<feature type="signal peptide" evidence="1">
    <location>
        <begin position="1"/>
        <end position="21"/>
    </location>
</feature>
<sequence>MYKKGLILFFLMFGCAVFAKAQQSGRVEVFKDSLISVLQAYRSEEGINPSLEKKTVSIGKTSVVDKSKMKRVKVRGFRVQIFSGASRNEAYAEQGRFKNLYKEYEAYVNYDEPNYRVKVGDFTSRSEANNLMRILRSQFDNVFVFTEDVYVYR</sequence>
<evidence type="ECO:0000259" key="2">
    <source>
        <dbReference type="PROSITE" id="PS51724"/>
    </source>
</evidence>
<evidence type="ECO:0000256" key="1">
    <source>
        <dbReference type="SAM" id="SignalP"/>
    </source>
</evidence>
<dbReference type="InterPro" id="IPR007730">
    <property type="entry name" value="SPOR-like_dom"/>
</dbReference>
<evidence type="ECO:0000313" key="4">
    <source>
        <dbReference type="Proteomes" id="UP000254893"/>
    </source>
</evidence>
<reference evidence="3 4" key="1">
    <citation type="submission" date="2018-06" db="EMBL/GenBank/DDBJ databases">
        <authorList>
            <consortium name="Pathogen Informatics"/>
            <person name="Doyle S."/>
        </authorList>
    </citation>
    <scope>NUCLEOTIDE SEQUENCE [LARGE SCALE GENOMIC DNA]</scope>
    <source>
        <strain evidence="3 4">NCTC11388</strain>
    </source>
</reference>
<dbReference type="Gene3D" id="3.30.70.1070">
    <property type="entry name" value="Sporulation related repeat"/>
    <property type="match status" value="1"/>
</dbReference>
<dbReference type="AlphaFoldDB" id="A0A380C9V2"/>
<keyword evidence="1" id="KW-0732">Signal</keyword>
<name>A0A380C9V2_SPHSI</name>
<feature type="domain" description="SPOR" evidence="2">
    <location>
        <begin position="71"/>
        <end position="148"/>
    </location>
</feature>
<organism evidence="3 4">
    <name type="scientific">Sphingobacterium spiritivorum</name>
    <name type="common">Flavobacterium spiritivorum</name>
    <dbReference type="NCBI Taxonomy" id="258"/>
    <lineage>
        <taxon>Bacteria</taxon>
        <taxon>Pseudomonadati</taxon>
        <taxon>Bacteroidota</taxon>
        <taxon>Sphingobacteriia</taxon>
        <taxon>Sphingobacteriales</taxon>
        <taxon>Sphingobacteriaceae</taxon>
        <taxon>Sphingobacterium</taxon>
    </lineage>
</organism>
<protein>
    <submittedName>
        <fullName evidence="3">Sporulation related domain</fullName>
    </submittedName>
</protein>
<dbReference type="PROSITE" id="PS51724">
    <property type="entry name" value="SPOR"/>
    <property type="match status" value="1"/>
</dbReference>
<dbReference type="InterPro" id="IPR036680">
    <property type="entry name" value="SPOR-like_sf"/>
</dbReference>
<gene>
    <name evidence="3" type="ORF">NCTC11388_02469</name>
</gene>
<dbReference type="Pfam" id="PF05036">
    <property type="entry name" value="SPOR"/>
    <property type="match status" value="1"/>
</dbReference>
<dbReference type="PROSITE" id="PS51257">
    <property type="entry name" value="PROKAR_LIPOPROTEIN"/>
    <property type="match status" value="1"/>
</dbReference>
<dbReference type="EMBL" id="UGYW01000002">
    <property type="protein sequence ID" value="SUJ15392.1"/>
    <property type="molecule type" value="Genomic_DNA"/>
</dbReference>
<dbReference type="Proteomes" id="UP000254893">
    <property type="component" value="Unassembled WGS sequence"/>
</dbReference>
<proteinExistence type="predicted"/>
<dbReference type="GO" id="GO:0042834">
    <property type="term" value="F:peptidoglycan binding"/>
    <property type="evidence" value="ECO:0007669"/>
    <property type="project" value="InterPro"/>
</dbReference>